<keyword evidence="4" id="KW-1185">Reference proteome</keyword>
<dbReference type="EMBL" id="GL385399">
    <property type="protein sequence ID" value="EJT72144.1"/>
    <property type="molecule type" value="Genomic_DNA"/>
</dbReference>
<dbReference type="OrthoDB" id="5380351at2759"/>
<reference evidence="2" key="2">
    <citation type="submission" date="2010-07" db="EMBL/GenBank/DDBJ databases">
        <authorList>
            <consortium name="The Broad Institute Genome Sequencing Platform"/>
            <consortium name="Broad Institute Genome Sequencing Center for Infectious Disease"/>
            <person name="Ma L.-J."/>
            <person name="Dead R."/>
            <person name="Young S."/>
            <person name="Zeng Q."/>
            <person name="Koehrsen M."/>
            <person name="Alvarado L."/>
            <person name="Berlin A."/>
            <person name="Chapman S.B."/>
            <person name="Chen Z."/>
            <person name="Freedman E."/>
            <person name="Gellesch M."/>
            <person name="Goldberg J."/>
            <person name="Griggs A."/>
            <person name="Gujja S."/>
            <person name="Heilman E.R."/>
            <person name="Heiman D."/>
            <person name="Hepburn T."/>
            <person name="Howarth C."/>
            <person name="Jen D."/>
            <person name="Larson L."/>
            <person name="Mehta T."/>
            <person name="Neiman D."/>
            <person name="Pearson M."/>
            <person name="Roberts A."/>
            <person name="Saif S."/>
            <person name="Shea T."/>
            <person name="Shenoy N."/>
            <person name="Sisk P."/>
            <person name="Stolte C."/>
            <person name="Sykes S."/>
            <person name="Walk T."/>
            <person name="White J."/>
            <person name="Yandava C."/>
            <person name="Haas B."/>
            <person name="Nusbaum C."/>
            <person name="Birren B."/>
        </authorList>
    </citation>
    <scope>NUCLEOTIDE SEQUENCE</scope>
    <source>
        <strain evidence="2">R3-111a-1</strain>
    </source>
</reference>
<evidence type="ECO:0000313" key="2">
    <source>
        <dbReference type="EMBL" id="EJT72144.1"/>
    </source>
</evidence>
<evidence type="ECO:0000256" key="1">
    <source>
        <dbReference type="SAM" id="Phobius"/>
    </source>
</evidence>
<dbReference type="HOGENOM" id="CLU_1475251_0_0_1"/>
<evidence type="ECO:0000313" key="4">
    <source>
        <dbReference type="Proteomes" id="UP000006039"/>
    </source>
</evidence>
<organism evidence="2">
    <name type="scientific">Gaeumannomyces tritici (strain R3-111a-1)</name>
    <name type="common">Wheat and barley take-all root rot fungus</name>
    <name type="synonym">Gaeumannomyces graminis var. tritici</name>
    <dbReference type="NCBI Taxonomy" id="644352"/>
    <lineage>
        <taxon>Eukaryota</taxon>
        <taxon>Fungi</taxon>
        <taxon>Dikarya</taxon>
        <taxon>Ascomycota</taxon>
        <taxon>Pezizomycotina</taxon>
        <taxon>Sordariomycetes</taxon>
        <taxon>Sordariomycetidae</taxon>
        <taxon>Magnaporthales</taxon>
        <taxon>Magnaporthaceae</taxon>
        <taxon>Gaeumannomyces</taxon>
    </lineage>
</organism>
<reference evidence="3" key="4">
    <citation type="journal article" date="2015" name="G3 (Bethesda)">
        <title>Genome sequences of three phytopathogenic species of the Magnaporthaceae family of fungi.</title>
        <authorList>
            <person name="Okagaki L.H."/>
            <person name="Nunes C.C."/>
            <person name="Sailsbery J."/>
            <person name="Clay B."/>
            <person name="Brown D."/>
            <person name="John T."/>
            <person name="Oh Y."/>
            <person name="Young N."/>
            <person name="Fitzgerald M."/>
            <person name="Haas B.J."/>
            <person name="Zeng Q."/>
            <person name="Young S."/>
            <person name="Adiconis X."/>
            <person name="Fan L."/>
            <person name="Levin J.Z."/>
            <person name="Mitchell T.K."/>
            <person name="Okubara P.A."/>
            <person name="Farman M.L."/>
            <person name="Kohn L.M."/>
            <person name="Birren B."/>
            <person name="Ma L.-J."/>
            <person name="Dean R.A."/>
        </authorList>
    </citation>
    <scope>NUCLEOTIDE SEQUENCE</scope>
    <source>
        <strain evidence="3">R3-111a-1</strain>
    </source>
</reference>
<feature type="transmembrane region" description="Helical" evidence="1">
    <location>
        <begin position="33"/>
        <end position="52"/>
    </location>
</feature>
<sequence length="183" mass="20663">MGHFNLVGLIKLVSKALKIENLLKKFAHTSSNHFLILLLKQIAAPVLSIITIKRKEFVIYNLSCNKLLRYTLWYYGKGFVIARKGSYLDKALLALCCGFRFIYLKKLNINVKLYILGTFLILIWVKTFAKAAAAAAADDNDDVKVVFGNNADFLTFLKRLNGLPIELLIDTGGSCNLVKLEWF</sequence>
<dbReference type="VEuPathDB" id="FungiDB:GGTG_09011"/>
<keyword evidence="1" id="KW-0812">Transmembrane</keyword>
<dbReference type="Proteomes" id="UP000006039">
    <property type="component" value="Unassembled WGS sequence"/>
</dbReference>
<reference evidence="2" key="3">
    <citation type="submission" date="2010-09" db="EMBL/GenBank/DDBJ databases">
        <title>Annotation of Gaeumannomyces graminis var. tritici R3-111a-1.</title>
        <authorList>
            <consortium name="The Broad Institute Genome Sequencing Platform"/>
            <person name="Ma L.-J."/>
            <person name="Dead R."/>
            <person name="Young S.K."/>
            <person name="Zeng Q."/>
            <person name="Gargeya S."/>
            <person name="Fitzgerald M."/>
            <person name="Haas B."/>
            <person name="Abouelleil A."/>
            <person name="Alvarado L."/>
            <person name="Arachchi H.M."/>
            <person name="Berlin A."/>
            <person name="Brown A."/>
            <person name="Chapman S.B."/>
            <person name="Chen Z."/>
            <person name="Dunbar C."/>
            <person name="Freedman E."/>
            <person name="Gearin G."/>
            <person name="Gellesch M."/>
            <person name="Goldberg J."/>
            <person name="Griggs A."/>
            <person name="Gujja S."/>
            <person name="Heiman D."/>
            <person name="Howarth C."/>
            <person name="Larson L."/>
            <person name="Lui A."/>
            <person name="MacDonald P.J.P."/>
            <person name="Mehta T."/>
            <person name="Montmayeur A."/>
            <person name="Murphy C."/>
            <person name="Neiman D."/>
            <person name="Pearson M."/>
            <person name="Priest M."/>
            <person name="Roberts A."/>
            <person name="Saif S."/>
            <person name="Shea T."/>
            <person name="Shenoy N."/>
            <person name="Sisk P."/>
            <person name="Stolte C."/>
            <person name="Sykes S."/>
            <person name="Yandava C."/>
            <person name="Wortman J."/>
            <person name="Nusbaum C."/>
            <person name="Birren B."/>
        </authorList>
    </citation>
    <scope>NUCLEOTIDE SEQUENCE</scope>
    <source>
        <strain evidence="2">R3-111a-1</strain>
    </source>
</reference>
<accession>J3P670</accession>
<reference evidence="4" key="1">
    <citation type="submission" date="2010-07" db="EMBL/GenBank/DDBJ databases">
        <title>The genome sequence of Gaeumannomyces graminis var. tritici strain R3-111a-1.</title>
        <authorList>
            <consortium name="The Broad Institute Genome Sequencing Platform"/>
            <person name="Ma L.-J."/>
            <person name="Dead R."/>
            <person name="Young S."/>
            <person name="Zeng Q."/>
            <person name="Koehrsen M."/>
            <person name="Alvarado L."/>
            <person name="Berlin A."/>
            <person name="Chapman S.B."/>
            <person name="Chen Z."/>
            <person name="Freedman E."/>
            <person name="Gellesch M."/>
            <person name="Goldberg J."/>
            <person name="Griggs A."/>
            <person name="Gujja S."/>
            <person name="Heilman E.R."/>
            <person name="Heiman D."/>
            <person name="Hepburn T."/>
            <person name="Howarth C."/>
            <person name="Jen D."/>
            <person name="Larson L."/>
            <person name="Mehta T."/>
            <person name="Neiman D."/>
            <person name="Pearson M."/>
            <person name="Roberts A."/>
            <person name="Saif S."/>
            <person name="Shea T."/>
            <person name="Shenoy N."/>
            <person name="Sisk P."/>
            <person name="Stolte C."/>
            <person name="Sykes S."/>
            <person name="Walk T."/>
            <person name="White J."/>
            <person name="Yandava C."/>
            <person name="Haas B."/>
            <person name="Nusbaum C."/>
            <person name="Birren B."/>
        </authorList>
    </citation>
    <scope>NUCLEOTIDE SEQUENCE [LARGE SCALE GENOMIC DNA]</scope>
    <source>
        <strain evidence="4">R3-111a-1</strain>
    </source>
</reference>
<protein>
    <submittedName>
        <fullName evidence="2 3">Uncharacterized protein</fullName>
    </submittedName>
</protein>
<dbReference type="GeneID" id="20349469"/>
<feature type="transmembrane region" description="Helical" evidence="1">
    <location>
        <begin position="109"/>
        <end position="125"/>
    </location>
</feature>
<proteinExistence type="predicted"/>
<dbReference type="EnsemblFungi" id="EJT72144">
    <property type="protein sequence ID" value="EJT72144"/>
    <property type="gene ID" value="GGTG_09011"/>
</dbReference>
<keyword evidence="1" id="KW-0472">Membrane</keyword>
<reference evidence="3" key="5">
    <citation type="submission" date="2018-04" db="UniProtKB">
        <authorList>
            <consortium name="EnsemblFungi"/>
        </authorList>
    </citation>
    <scope>IDENTIFICATION</scope>
    <source>
        <strain evidence="3">R3-111a-1</strain>
    </source>
</reference>
<dbReference type="RefSeq" id="XP_009225118.1">
    <property type="nucleotide sequence ID" value="XM_009226854.1"/>
</dbReference>
<evidence type="ECO:0000313" key="3">
    <source>
        <dbReference type="EnsemblFungi" id="EJT72144"/>
    </source>
</evidence>
<name>J3P670_GAET3</name>
<gene>
    <name evidence="3" type="primary">20349469</name>
    <name evidence="2" type="ORF">GGTG_09011</name>
</gene>
<dbReference type="AlphaFoldDB" id="J3P670"/>
<keyword evidence="1" id="KW-1133">Transmembrane helix</keyword>